<organism evidence="10 11">
    <name type="scientific">Aedes albopictus</name>
    <name type="common">Asian tiger mosquito</name>
    <name type="synonym">Stegomyia albopicta</name>
    <dbReference type="NCBI Taxonomy" id="7160"/>
    <lineage>
        <taxon>Eukaryota</taxon>
        <taxon>Metazoa</taxon>
        <taxon>Ecdysozoa</taxon>
        <taxon>Arthropoda</taxon>
        <taxon>Hexapoda</taxon>
        <taxon>Insecta</taxon>
        <taxon>Pterygota</taxon>
        <taxon>Neoptera</taxon>
        <taxon>Endopterygota</taxon>
        <taxon>Diptera</taxon>
        <taxon>Nematocera</taxon>
        <taxon>Culicoidea</taxon>
        <taxon>Culicidae</taxon>
        <taxon>Culicinae</taxon>
        <taxon>Aedini</taxon>
        <taxon>Aedes</taxon>
        <taxon>Stegomyia</taxon>
    </lineage>
</organism>
<keyword evidence="4" id="KW-0540">Nuclease</keyword>
<dbReference type="Pfam" id="PF00078">
    <property type="entry name" value="RVT_1"/>
    <property type="match status" value="1"/>
</dbReference>
<dbReference type="InterPro" id="IPR000477">
    <property type="entry name" value="RT_dom"/>
</dbReference>
<dbReference type="SUPFAM" id="SSF53098">
    <property type="entry name" value="Ribonuclease H-like"/>
    <property type="match status" value="1"/>
</dbReference>
<keyword evidence="2" id="KW-0808">Transferase</keyword>
<dbReference type="InterPro" id="IPR043502">
    <property type="entry name" value="DNA/RNA_pol_sf"/>
</dbReference>
<dbReference type="SUPFAM" id="SSF57756">
    <property type="entry name" value="Retrovirus zinc finger-like domains"/>
    <property type="match status" value="1"/>
</dbReference>
<dbReference type="SMART" id="SM00343">
    <property type="entry name" value="ZnF_C2HC"/>
    <property type="match status" value="2"/>
</dbReference>
<keyword evidence="5" id="KW-0255">Endonuclease</keyword>
<evidence type="ECO:0000259" key="9">
    <source>
        <dbReference type="PROSITE" id="PS50994"/>
    </source>
</evidence>
<dbReference type="InterPro" id="IPR012337">
    <property type="entry name" value="RNaseH-like_sf"/>
</dbReference>
<evidence type="ECO:0000313" key="11">
    <source>
        <dbReference type="Proteomes" id="UP000069940"/>
    </source>
</evidence>
<dbReference type="Pfam" id="PF17921">
    <property type="entry name" value="Integrase_H2C2"/>
    <property type="match status" value="1"/>
</dbReference>
<keyword evidence="6" id="KW-0378">Hydrolase</keyword>
<name>A0ABM1YXG0_AEDAL</name>
<dbReference type="InterPro" id="IPR001878">
    <property type="entry name" value="Znf_CCHC"/>
</dbReference>
<dbReference type="CDD" id="cd01647">
    <property type="entry name" value="RT_LTR"/>
    <property type="match status" value="1"/>
</dbReference>
<evidence type="ECO:0000256" key="4">
    <source>
        <dbReference type="ARBA" id="ARBA00022722"/>
    </source>
</evidence>
<evidence type="ECO:0000256" key="2">
    <source>
        <dbReference type="ARBA" id="ARBA00022679"/>
    </source>
</evidence>
<dbReference type="CDD" id="cd00303">
    <property type="entry name" value="retropepsin_like"/>
    <property type="match status" value="1"/>
</dbReference>
<dbReference type="InterPro" id="IPR001584">
    <property type="entry name" value="Integrase_cat-core"/>
</dbReference>
<dbReference type="PROSITE" id="PS50994">
    <property type="entry name" value="INTEGRASE"/>
    <property type="match status" value="1"/>
</dbReference>
<reference evidence="11" key="1">
    <citation type="journal article" date="2015" name="Proc. Natl. Acad. Sci. U.S.A.">
        <title>Genome sequence of the Asian Tiger mosquito, Aedes albopictus, reveals insights into its biology, genetics, and evolution.</title>
        <authorList>
            <person name="Chen X.G."/>
            <person name="Jiang X."/>
            <person name="Gu J."/>
            <person name="Xu M."/>
            <person name="Wu Y."/>
            <person name="Deng Y."/>
            <person name="Zhang C."/>
            <person name="Bonizzoni M."/>
            <person name="Dermauw W."/>
            <person name="Vontas J."/>
            <person name="Armbruster P."/>
            <person name="Huang X."/>
            <person name="Yang Y."/>
            <person name="Zhang H."/>
            <person name="He W."/>
            <person name="Peng H."/>
            <person name="Liu Y."/>
            <person name="Wu K."/>
            <person name="Chen J."/>
            <person name="Lirakis M."/>
            <person name="Topalis P."/>
            <person name="Van Leeuwen T."/>
            <person name="Hall A.B."/>
            <person name="Jiang X."/>
            <person name="Thorpe C."/>
            <person name="Mueller R.L."/>
            <person name="Sun C."/>
            <person name="Waterhouse R.M."/>
            <person name="Yan G."/>
            <person name="Tu Z.J."/>
            <person name="Fang X."/>
            <person name="James A.A."/>
        </authorList>
    </citation>
    <scope>NUCLEOTIDE SEQUENCE [LARGE SCALE GENOMIC DNA]</scope>
    <source>
        <strain evidence="11">Foshan</strain>
    </source>
</reference>
<dbReference type="RefSeq" id="XP_062713647.1">
    <property type="nucleotide sequence ID" value="XM_062857663.1"/>
</dbReference>
<reference evidence="10" key="2">
    <citation type="submission" date="2025-05" db="UniProtKB">
        <authorList>
            <consortium name="EnsemblMetazoa"/>
        </authorList>
    </citation>
    <scope>IDENTIFICATION</scope>
    <source>
        <strain evidence="10">Foshan</strain>
    </source>
</reference>
<feature type="domain" description="Reverse transcriptase" evidence="8">
    <location>
        <begin position="493"/>
        <end position="670"/>
    </location>
</feature>
<evidence type="ECO:0000256" key="7">
    <source>
        <dbReference type="ARBA" id="ARBA00022918"/>
    </source>
</evidence>
<evidence type="ECO:0000256" key="6">
    <source>
        <dbReference type="ARBA" id="ARBA00022801"/>
    </source>
</evidence>
<dbReference type="EC" id="2.7.7.49" evidence="1"/>
<keyword evidence="11" id="KW-1185">Reference proteome</keyword>
<keyword evidence="3" id="KW-0548">Nucleotidyltransferase</keyword>
<dbReference type="InterPro" id="IPR001969">
    <property type="entry name" value="Aspartic_peptidase_AS"/>
</dbReference>
<dbReference type="PROSITE" id="PS50878">
    <property type="entry name" value="RT_POL"/>
    <property type="match status" value="1"/>
</dbReference>
<dbReference type="InterPro" id="IPR050951">
    <property type="entry name" value="Retrovirus_Pol_polyprotein"/>
</dbReference>
<dbReference type="InterPro" id="IPR043128">
    <property type="entry name" value="Rev_trsase/Diguanyl_cyclase"/>
</dbReference>
<accession>A0ABM1YXG0</accession>
<dbReference type="InterPro" id="IPR041588">
    <property type="entry name" value="Integrase_H2C2"/>
</dbReference>
<evidence type="ECO:0000313" key="10">
    <source>
        <dbReference type="EnsemblMetazoa" id="AALFPA23_012998.P18748"/>
    </source>
</evidence>
<keyword evidence="7" id="KW-0695">RNA-directed DNA polymerase</keyword>
<dbReference type="Proteomes" id="UP000069940">
    <property type="component" value="Unassembled WGS sequence"/>
</dbReference>
<dbReference type="Pfam" id="PF00665">
    <property type="entry name" value="rve"/>
    <property type="match status" value="1"/>
</dbReference>
<evidence type="ECO:0000256" key="3">
    <source>
        <dbReference type="ARBA" id="ARBA00022695"/>
    </source>
</evidence>
<dbReference type="PANTHER" id="PTHR37984">
    <property type="entry name" value="PROTEIN CBG26694"/>
    <property type="match status" value="1"/>
</dbReference>
<dbReference type="Gene3D" id="3.30.70.270">
    <property type="match status" value="2"/>
</dbReference>
<dbReference type="Gene3D" id="3.30.420.10">
    <property type="entry name" value="Ribonuclease H-like superfamily/Ribonuclease H"/>
    <property type="match status" value="1"/>
</dbReference>
<dbReference type="GeneID" id="134290508"/>
<dbReference type="InterPro" id="IPR041373">
    <property type="entry name" value="RT_RNaseH"/>
</dbReference>
<dbReference type="Gene3D" id="1.10.340.70">
    <property type="match status" value="1"/>
</dbReference>
<evidence type="ECO:0000256" key="5">
    <source>
        <dbReference type="ARBA" id="ARBA00022759"/>
    </source>
</evidence>
<sequence>MSRAIPPFRCNEIDKNKLHKAWQVWKRSLEYYFEAEDITDQKRKRAKLLHLGGPQLQALFQSLPNSERFALVSLEKAYYDVAIQAFDDFFQPGRQDVLERHNLRRMKQNEDERFAEFVIRIRQQIAECGVDKYEPAVSKILTDIMLTDTIVEGCASAELRKQILQKDRSVEEIEEIGKSLEGVQKQLKDFGSLREEGKQHDRVYGIQSKPRYHPGRARATGSVQPNSKKPEMKCFKCGLFGHISTDTRCPARGKSCNRCKRTGHFEARCRIQARSAFPWKEESTEAKRIRVVERATAQDQVRESNAIEASEPPASTPQKTYYAFYAGNDSNMVTCVIGGVSQPMLVDSGAEANLITDVAWEALKSAGIEVLNCEKGSDRVLRSYANNIPLTVLGTFKAVVTVGVKSVQAEFFVIKGGQRSLLGDVTSKMLGILKVGLEVDQVSESLKPLSKISDVSVHIHLDPTVKPIFQPMRRVPVALEEAVNSKLKELMARDIIEEKKGPVTWVSPLVVVGKANGEPRICLDLRRVNEAVLRERHPMPVIDDFLARIGPNMVRSKLDVKDSFLQLELDEESRDAMVFLTARGLYRFKRMPFGLVSAPEVFQKTMDTILAGCEGTWWYIDDVYIEGKDKQEHDERVAKVLARLKAWNVQLNWEKCIFGVKELEFLGHKITSSGIVPSDAKVEGLVAFRRPENPNEVRSFLGLANYLNRFIPNLATIDAPLRALTRKGIPFSWQPEHEKAFHQIKTVLSGSSTLGFYQKNDRTLVMADASPIGLGGLLIQVDQQGRHRIISYASKSLTDTEKRYCHTEKEALAIVWCVEKFYIYLYGMEFEILTDCKALIYLFTPRSRPCARIERWVLRLQGFDYSVTHIPGEQNQADVLSRLTTLRPVPFDQREEIMIREITDFAANAVAVSWDELVTATKSDTELQMVLEYIDQDKRDDLPTEFRIFANELCRVEDILLRGNRIVIPNTLRLRVLQIAHEGHLGSSMMKSTLRLSVWWPKLDKEVETFVKNCRGCILVSAPDAPEPMARKQLPDGPWQEIAVDFLGPLPEGQWLFVVVDYYSRFVEIVEMRTITAADTIRELSTMFGRFGVPTTMRADNGPQLSGDCRELKRFCEEFNINLVNTIPYWPQANGEVERQNRSILKRLRIAQELGKDWRLELRKYLLAYHSTTHPTTGKSPSELLFGRRIRNKLPSIPEYKEDGEVRDRDKIVKEKGKEYADNKRKARCC</sequence>
<dbReference type="InterPro" id="IPR036875">
    <property type="entry name" value="Znf_CCHC_sf"/>
</dbReference>
<evidence type="ECO:0000256" key="1">
    <source>
        <dbReference type="ARBA" id="ARBA00012493"/>
    </source>
</evidence>
<evidence type="ECO:0000259" key="8">
    <source>
        <dbReference type="PROSITE" id="PS50878"/>
    </source>
</evidence>
<proteinExistence type="predicted"/>
<feature type="domain" description="Integrase catalytic" evidence="9">
    <location>
        <begin position="1034"/>
        <end position="1189"/>
    </location>
</feature>
<dbReference type="Gene3D" id="3.10.10.10">
    <property type="entry name" value="HIV Type 1 Reverse Transcriptase, subunit A, domain 1"/>
    <property type="match status" value="1"/>
</dbReference>
<dbReference type="Pfam" id="PF17917">
    <property type="entry name" value="RT_RNaseH"/>
    <property type="match status" value="1"/>
</dbReference>
<dbReference type="PROSITE" id="PS00141">
    <property type="entry name" value="ASP_PROTEASE"/>
    <property type="match status" value="1"/>
</dbReference>
<dbReference type="SUPFAM" id="SSF56672">
    <property type="entry name" value="DNA/RNA polymerases"/>
    <property type="match status" value="1"/>
</dbReference>
<dbReference type="EnsemblMetazoa" id="AALFPA23_012998.R18748">
    <property type="protein sequence ID" value="AALFPA23_012998.P18748"/>
    <property type="gene ID" value="AALFPA23_012998"/>
</dbReference>
<dbReference type="CDD" id="cd09274">
    <property type="entry name" value="RNase_HI_RT_Ty3"/>
    <property type="match status" value="1"/>
</dbReference>
<protein>
    <recommendedName>
        <fullName evidence="1">RNA-directed DNA polymerase</fullName>
        <ecNumber evidence="1">2.7.7.49</ecNumber>
    </recommendedName>
</protein>
<dbReference type="PANTHER" id="PTHR37984:SF11">
    <property type="entry name" value="INTEGRASE CATALYTIC DOMAIN-CONTAINING PROTEIN"/>
    <property type="match status" value="1"/>
</dbReference>
<dbReference type="Gene3D" id="4.10.60.10">
    <property type="entry name" value="Zinc finger, CCHC-type"/>
    <property type="match status" value="1"/>
</dbReference>
<dbReference type="InterPro" id="IPR036397">
    <property type="entry name" value="RNaseH_sf"/>
</dbReference>